<feature type="compositionally biased region" description="Low complexity" evidence="1">
    <location>
        <begin position="177"/>
        <end position="206"/>
    </location>
</feature>
<feature type="compositionally biased region" description="Basic and acidic residues" evidence="1">
    <location>
        <begin position="108"/>
        <end position="133"/>
    </location>
</feature>
<evidence type="ECO:0000313" key="4">
    <source>
        <dbReference type="Proteomes" id="UP000215694"/>
    </source>
</evidence>
<dbReference type="PROSITE" id="PS51257">
    <property type="entry name" value="PROKAR_LIPOPROTEIN"/>
    <property type="match status" value="1"/>
</dbReference>
<evidence type="ECO:0000256" key="2">
    <source>
        <dbReference type="SAM" id="SignalP"/>
    </source>
</evidence>
<gene>
    <name evidence="3" type="ORF">CHL78_006720</name>
</gene>
<feature type="signal peptide" evidence="2">
    <location>
        <begin position="1"/>
        <end position="22"/>
    </location>
</feature>
<proteinExistence type="predicted"/>
<keyword evidence="4" id="KW-1185">Reference proteome</keyword>
<comment type="caution">
    <text evidence="3">The sequence shown here is derived from an EMBL/GenBank/DDBJ whole genome shotgun (WGS) entry which is preliminary data.</text>
</comment>
<accession>A0A371J5C3</accession>
<dbReference type="RefSeq" id="WP_094369634.1">
    <property type="nucleotide sequence ID" value="NZ_NOJY02000009.1"/>
</dbReference>
<keyword evidence="2" id="KW-0732">Signal</keyword>
<evidence type="ECO:0000313" key="3">
    <source>
        <dbReference type="EMBL" id="RDY27990.1"/>
    </source>
</evidence>
<feature type="chain" id="PRO_5039431772" description="Tetratricopeptide repeat protein" evidence="2">
    <location>
        <begin position="23"/>
        <end position="213"/>
    </location>
</feature>
<sequence>MKQKIVLIITLFSILLTGCSSSNKEENTFVAEGKAALEKHEYKEAMSLLSSALEADTSDEEARSMYVQAMRMMDVLEYEDQGNYDKAIKELEIIVDLKGGSSAIKSEASAKKKELDKLNEEQKKAEKERKENAKVSAANGKYKAEKEAYEANQKIEAEKAEKELADKEKEEQEKAEQNANNPTNNNPENTTPNTPATPPTATIVPNGQSGNIQ</sequence>
<evidence type="ECO:0000256" key="1">
    <source>
        <dbReference type="SAM" id="MobiDB-lite"/>
    </source>
</evidence>
<dbReference type="Proteomes" id="UP000215694">
    <property type="component" value="Unassembled WGS sequence"/>
</dbReference>
<dbReference type="EMBL" id="NOJY02000009">
    <property type="protein sequence ID" value="RDY27990.1"/>
    <property type="molecule type" value="Genomic_DNA"/>
</dbReference>
<feature type="compositionally biased region" description="Basic and acidic residues" evidence="1">
    <location>
        <begin position="142"/>
        <end position="176"/>
    </location>
</feature>
<dbReference type="InterPro" id="IPR011990">
    <property type="entry name" value="TPR-like_helical_dom_sf"/>
</dbReference>
<name>A0A371J5C3_9FIRM</name>
<feature type="region of interest" description="Disordered" evidence="1">
    <location>
        <begin position="105"/>
        <end position="213"/>
    </location>
</feature>
<organism evidence="3 4">
    <name type="scientific">Romboutsia weinsteinii</name>
    <dbReference type="NCBI Taxonomy" id="2020949"/>
    <lineage>
        <taxon>Bacteria</taxon>
        <taxon>Bacillati</taxon>
        <taxon>Bacillota</taxon>
        <taxon>Clostridia</taxon>
        <taxon>Peptostreptococcales</taxon>
        <taxon>Peptostreptococcaceae</taxon>
        <taxon>Romboutsia</taxon>
    </lineage>
</organism>
<dbReference type="SUPFAM" id="SSF48452">
    <property type="entry name" value="TPR-like"/>
    <property type="match status" value="1"/>
</dbReference>
<reference evidence="3 4" key="1">
    <citation type="journal article" date="2017" name="Genome Announc.">
        <title>Draft Genome Sequence of Romboutsia weinsteinii sp. nov. Strain CCRI-19649(T) Isolated from Surface Water.</title>
        <authorList>
            <person name="Maheux A.F."/>
            <person name="Boudreau D.K."/>
            <person name="Berube E."/>
            <person name="Boissinot M."/>
            <person name="Cantin P."/>
            <person name="Raymond F."/>
            <person name="Corbeil J."/>
            <person name="Omar R.F."/>
            <person name="Bergeron M.G."/>
        </authorList>
    </citation>
    <scope>NUCLEOTIDE SEQUENCE [LARGE SCALE GENOMIC DNA]</scope>
    <source>
        <strain evidence="3 4">CCRI-19649</strain>
    </source>
</reference>
<evidence type="ECO:0008006" key="5">
    <source>
        <dbReference type="Google" id="ProtNLM"/>
    </source>
</evidence>
<dbReference type="Gene3D" id="1.25.40.10">
    <property type="entry name" value="Tetratricopeptide repeat domain"/>
    <property type="match status" value="1"/>
</dbReference>
<dbReference type="OrthoDB" id="1757926at2"/>
<protein>
    <recommendedName>
        <fullName evidence="5">Tetratricopeptide repeat protein</fullName>
    </recommendedName>
</protein>
<dbReference type="AlphaFoldDB" id="A0A371J5C3"/>